<accession>A0A8J7G987</accession>
<dbReference type="InterPro" id="IPR028962">
    <property type="entry name" value="Imm10"/>
</dbReference>
<dbReference type="EMBL" id="JADOUF010000001">
    <property type="protein sequence ID" value="MBG6133989.1"/>
    <property type="molecule type" value="Genomic_DNA"/>
</dbReference>
<evidence type="ECO:0000313" key="2">
    <source>
        <dbReference type="Proteomes" id="UP000622552"/>
    </source>
</evidence>
<dbReference type="Pfam" id="PF15588">
    <property type="entry name" value="Imm10"/>
    <property type="match status" value="1"/>
</dbReference>
<dbReference type="AlphaFoldDB" id="A0A8J7G987"/>
<comment type="caution">
    <text evidence="1">The sequence shown here is derived from an EMBL/GenBank/DDBJ whole genome shotgun (WGS) entry which is preliminary data.</text>
</comment>
<gene>
    <name evidence="1" type="ORF">IW245_000183</name>
</gene>
<evidence type="ECO:0008006" key="3">
    <source>
        <dbReference type="Google" id="ProtNLM"/>
    </source>
</evidence>
<proteinExistence type="predicted"/>
<protein>
    <recommendedName>
        <fullName evidence="3">Immunity protein 10 of polymorphic toxin system</fullName>
    </recommendedName>
</protein>
<keyword evidence="2" id="KW-1185">Reference proteome</keyword>
<reference evidence="1" key="1">
    <citation type="submission" date="2020-11" db="EMBL/GenBank/DDBJ databases">
        <title>Sequencing the genomes of 1000 actinobacteria strains.</title>
        <authorList>
            <person name="Klenk H.-P."/>
        </authorList>
    </citation>
    <scope>NUCLEOTIDE SEQUENCE</scope>
    <source>
        <strain evidence="1">DSM 45356</strain>
    </source>
</reference>
<name>A0A8J7G987_9ACTN</name>
<organism evidence="1 2">
    <name type="scientific">Longispora fulva</name>
    <dbReference type="NCBI Taxonomy" id="619741"/>
    <lineage>
        <taxon>Bacteria</taxon>
        <taxon>Bacillati</taxon>
        <taxon>Actinomycetota</taxon>
        <taxon>Actinomycetes</taxon>
        <taxon>Micromonosporales</taxon>
        <taxon>Micromonosporaceae</taxon>
        <taxon>Longispora</taxon>
    </lineage>
</organism>
<evidence type="ECO:0000313" key="1">
    <source>
        <dbReference type="EMBL" id="MBG6133989.1"/>
    </source>
</evidence>
<dbReference type="Proteomes" id="UP000622552">
    <property type="component" value="Unassembled WGS sequence"/>
</dbReference>
<dbReference type="RefSeq" id="WP_197001281.1">
    <property type="nucleotide sequence ID" value="NZ_BONS01000045.1"/>
</dbReference>
<sequence length="138" mass="15467">MTIRFTAHSTWVDNNVTGYDRVSAIVSETDDKSRFTLYFEASLSTPDERDAAEGEDTYCLITHGQKSAYGCVTEVALRNRVLRVVIAPHAQEPLGLNDTEIEASLHHIDEHALEQLRLALRYILTYGRTDATPAVMDL</sequence>